<dbReference type="EMBL" id="UOEP01000088">
    <property type="protein sequence ID" value="VAW18609.1"/>
    <property type="molecule type" value="Genomic_DNA"/>
</dbReference>
<name>A0A3B0U2F6_9ZZZZ</name>
<proteinExistence type="predicted"/>
<sequence>MLLISNSSKYIKSGLLVALIVLAAVFFFFLDPEEGVFFPKCVFHSLTGYYCPGCGSQRAIHSLLHLNISGVVNNNLLLIPAVLTMAYGLAIPEINRRFNKDYKNLLYYKQVPLVVLIIIVLFWILRNIRFYPFSVLAPG</sequence>
<evidence type="ECO:0000313" key="1">
    <source>
        <dbReference type="EMBL" id="VAW18609.1"/>
    </source>
</evidence>
<protein>
    <recommendedName>
        <fullName evidence="2">DUF2752 domain-containing protein</fullName>
    </recommendedName>
</protein>
<dbReference type="InterPro" id="IPR021215">
    <property type="entry name" value="DUF2752"/>
</dbReference>
<gene>
    <name evidence="1" type="ORF">MNBD_BACTEROID01-2263</name>
</gene>
<dbReference type="AlphaFoldDB" id="A0A3B0U2F6"/>
<organism evidence="1">
    <name type="scientific">hydrothermal vent metagenome</name>
    <dbReference type="NCBI Taxonomy" id="652676"/>
    <lineage>
        <taxon>unclassified sequences</taxon>
        <taxon>metagenomes</taxon>
        <taxon>ecological metagenomes</taxon>
    </lineage>
</organism>
<reference evidence="1" key="1">
    <citation type="submission" date="2018-06" db="EMBL/GenBank/DDBJ databases">
        <authorList>
            <person name="Zhirakovskaya E."/>
        </authorList>
    </citation>
    <scope>NUCLEOTIDE SEQUENCE</scope>
</reference>
<dbReference type="Pfam" id="PF10825">
    <property type="entry name" value="DUF2752"/>
    <property type="match status" value="1"/>
</dbReference>
<evidence type="ECO:0008006" key="2">
    <source>
        <dbReference type="Google" id="ProtNLM"/>
    </source>
</evidence>
<accession>A0A3B0U2F6</accession>